<dbReference type="EMBL" id="JACHXR010000008">
    <property type="protein sequence ID" value="MBB3231954.1"/>
    <property type="molecule type" value="Genomic_DNA"/>
</dbReference>
<evidence type="ECO:0000256" key="2">
    <source>
        <dbReference type="SAM" id="Phobius"/>
    </source>
</evidence>
<keyword evidence="4" id="KW-1185">Reference proteome</keyword>
<reference evidence="3 4" key="1">
    <citation type="submission" date="2020-08" db="EMBL/GenBank/DDBJ databases">
        <title>Genomic Encyclopedia of Type Strains, Phase III (KMG-III): the genomes of soil and plant-associated and newly described type strains.</title>
        <authorList>
            <person name="Whitman W."/>
        </authorList>
    </citation>
    <scope>NUCLEOTIDE SEQUENCE [LARGE SCALE GENOMIC DNA]</scope>
    <source>
        <strain evidence="3 4">CECT 7744</strain>
    </source>
</reference>
<dbReference type="Proteomes" id="UP000518892">
    <property type="component" value="Unassembled WGS sequence"/>
</dbReference>
<evidence type="ECO:0000313" key="3">
    <source>
        <dbReference type="EMBL" id="MBB3231954.1"/>
    </source>
</evidence>
<keyword evidence="2" id="KW-0812">Transmembrane</keyword>
<evidence type="ECO:0000256" key="1">
    <source>
        <dbReference type="SAM" id="MobiDB-lite"/>
    </source>
</evidence>
<evidence type="ECO:0008006" key="5">
    <source>
        <dbReference type="Google" id="ProtNLM"/>
    </source>
</evidence>
<protein>
    <recommendedName>
        <fullName evidence="5">Transmembrane protein</fullName>
    </recommendedName>
</protein>
<accession>A0A7W5HM53</accession>
<name>A0A7W5HM53_9GAMM</name>
<feature type="region of interest" description="Disordered" evidence="1">
    <location>
        <begin position="41"/>
        <end position="62"/>
    </location>
</feature>
<organism evidence="3 4">
    <name type="scientific">Halomonas stenophila</name>
    <dbReference type="NCBI Taxonomy" id="795312"/>
    <lineage>
        <taxon>Bacteria</taxon>
        <taxon>Pseudomonadati</taxon>
        <taxon>Pseudomonadota</taxon>
        <taxon>Gammaproteobacteria</taxon>
        <taxon>Oceanospirillales</taxon>
        <taxon>Halomonadaceae</taxon>
        <taxon>Halomonas</taxon>
    </lineage>
</organism>
<sequence length="481" mass="54308">MERILRGVSNAFRKGGNKFDPSVHRFPEIRVDQIASELRLSERGHADGEKNYPDTSSISKTPPELDAIEHVRRLRVAALNNFETEMESYESRIASVKEEGEHISLLVGKAKSEIIGKSKQWENELENPRKNVFEQQHKLKKFQAEHGVEGPPKEKGGLLTIAAAMLLAVIELVINAYFFAEENPMGYLGGVAIAAAIAFVNVFGSGLLGFFSRFKNMNKIPQEMFGWLLVALFIVFASAINLAVAHLRSALESHAWDVSLITAVSTLREAPLDIHSFSAWLVVGFGAIVSFFAFWKAHTFFDPYPGYNRAWQDCETAIDEYADVYSEAHEELTKMFESATEDLKDEVERRRHNMKSATDAYIGRSSLVRNFEVFLESCNSAANKMLSIYRDANIKARTEPSPQYFGETFSFEKYNVPRFDKKEDEHPNNSQAEIEKIEGSVKCGVEELLKVRESALSAFPTVRQIKSQQSIEANEQHYKEA</sequence>
<feature type="transmembrane region" description="Helical" evidence="2">
    <location>
        <begin position="277"/>
        <end position="295"/>
    </location>
</feature>
<comment type="caution">
    <text evidence="3">The sequence shown here is derived from an EMBL/GenBank/DDBJ whole genome shotgun (WGS) entry which is preliminary data.</text>
</comment>
<proteinExistence type="predicted"/>
<dbReference type="AlphaFoldDB" id="A0A7W5HM53"/>
<keyword evidence="2" id="KW-1133">Transmembrane helix</keyword>
<feature type="transmembrane region" description="Helical" evidence="2">
    <location>
        <begin position="224"/>
        <end position="247"/>
    </location>
</feature>
<feature type="transmembrane region" description="Helical" evidence="2">
    <location>
        <begin position="158"/>
        <end position="180"/>
    </location>
</feature>
<gene>
    <name evidence="3" type="ORF">FHR97_002817</name>
</gene>
<dbReference type="RefSeq" id="WP_183384421.1">
    <property type="nucleotide sequence ID" value="NZ_JACHXR010000008.1"/>
</dbReference>
<feature type="compositionally biased region" description="Basic and acidic residues" evidence="1">
    <location>
        <begin position="41"/>
        <end position="52"/>
    </location>
</feature>
<keyword evidence="2" id="KW-0472">Membrane</keyword>
<feature type="transmembrane region" description="Helical" evidence="2">
    <location>
        <begin position="186"/>
        <end position="212"/>
    </location>
</feature>
<evidence type="ECO:0000313" key="4">
    <source>
        <dbReference type="Proteomes" id="UP000518892"/>
    </source>
</evidence>